<protein>
    <submittedName>
        <fullName evidence="1">Uncharacterized protein</fullName>
    </submittedName>
</protein>
<evidence type="ECO:0000313" key="1">
    <source>
        <dbReference type="EMBL" id="JAD92626.1"/>
    </source>
</evidence>
<proteinExistence type="predicted"/>
<reference evidence="1" key="1">
    <citation type="submission" date="2014-09" db="EMBL/GenBank/DDBJ databases">
        <authorList>
            <person name="Magalhaes I.L.F."/>
            <person name="Oliveira U."/>
            <person name="Santos F.R."/>
            <person name="Vidigal T.H.D.A."/>
            <person name="Brescovit A.D."/>
            <person name="Santos A.J."/>
        </authorList>
    </citation>
    <scope>NUCLEOTIDE SEQUENCE</scope>
    <source>
        <tissue evidence="1">Shoot tissue taken approximately 20 cm above the soil surface</tissue>
    </source>
</reference>
<accession>A0A0A9DXY2</accession>
<reference evidence="1" key="2">
    <citation type="journal article" date="2015" name="Data Brief">
        <title>Shoot transcriptome of the giant reed, Arundo donax.</title>
        <authorList>
            <person name="Barrero R.A."/>
            <person name="Guerrero F.D."/>
            <person name="Moolhuijzen P."/>
            <person name="Goolsby J.A."/>
            <person name="Tidwell J."/>
            <person name="Bellgard S.E."/>
            <person name="Bellgard M.I."/>
        </authorList>
    </citation>
    <scope>NUCLEOTIDE SEQUENCE</scope>
    <source>
        <tissue evidence="1">Shoot tissue taken approximately 20 cm above the soil surface</tissue>
    </source>
</reference>
<organism evidence="1">
    <name type="scientific">Arundo donax</name>
    <name type="common">Giant reed</name>
    <name type="synonym">Donax arundinaceus</name>
    <dbReference type="NCBI Taxonomy" id="35708"/>
    <lineage>
        <taxon>Eukaryota</taxon>
        <taxon>Viridiplantae</taxon>
        <taxon>Streptophyta</taxon>
        <taxon>Embryophyta</taxon>
        <taxon>Tracheophyta</taxon>
        <taxon>Spermatophyta</taxon>
        <taxon>Magnoliopsida</taxon>
        <taxon>Liliopsida</taxon>
        <taxon>Poales</taxon>
        <taxon>Poaceae</taxon>
        <taxon>PACMAD clade</taxon>
        <taxon>Arundinoideae</taxon>
        <taxon>Arundineae</taxon>
        <taxon>Arundo</taxon>
    </lineage>
</organism>
<name>A0A0A9DXY2_ARUDO</name>
<dbReference type="AlphaFoldDB" id="A0A0A9DXY2"/>
<dbReference type="EMBL" id="GBRH01205269">
    <property type="protein sequence ID" value="JAD92626.1"/>
    <property type="molecule type" value="Transcribed_RNA"/>
</dbReference>
<sequence length="153" mass="16529">MQLGQHGLHNPCPFICMHACCCSADVEIDTPCWWGNGLLPAVARARAGAAACCILSSHWSCRLMHFPLALETLLDAPLAPPVATSLKLEKFVADALGAWAAVNCANLTPRCRTAASAQWHCLRRVDGCLASHAKLMKPEERRGSPLLLPCLIY</sequence>